<dbReference type="SMART" id="SM00409">
    <property type="entry name" value="IG"/>
    <property type="match status" value="2"/>
</dbReference>
<dbReference type="GO" id="GO:0009897">
    <property type="term" value="C:external side of plasma membrane"/>
    <property type="evidence" value="ECO:0007669"/>
    <property type="project" value="TreeGrafter"/>
</dbReference>
<evidence type="ECO:0000256" key="4">
    <source>
        <dbReference type="ARBA" id="ARBA00022729"/>
    </source>
</evidence>
<dbReference type="PANTHER" id="PTHR25466:SF14">
    <property type="entry name" value="BUTYROPHILIN SUBFAMILY 2 MEMBER A2-LIKE-RELATED"/>
    <property type="match status" value="1"/>
</dbReference>
<evidence type="ECO:0000256" key="5">
    <source>
        <dbReference type="ARBA" id="ARBA00022989"/>
    </source>
</evidence>
<evidence type="ECO:0000313" key="15">
    <source>
        <dbReference type="Proteomes" id="UP001279410"/>
    </source>
</evidence>
<sequence length="305" mass="33578">MAANEVLLLCSLLWIVSSAEGKEFTVTCLASEDCTLPCQFQSDGRGARIMWYKKKAIVSCTRYGNTSFVVGHNSPADKYKGRTGLYADQVLEGNATLLLRNVTPNDQGKYFCITMTAPRTDESGIISLVIKAPVREVDIDFSGDVVTCAAEGIFPAPTLTWSTDPPTDAQLLQNKTKAQKNKYGFYDIQTSVLASAGSSVKISCSLPRTIPQSFNVTWRFGRSDPIVSISVVDQRSQAKQAWVFLSVVVWVSFEGQMWRVVTDSHQEDDDGAEGHHRGNQEETETVHACERYHSSYLSPVKTAGV</sequence>
<accession>A0AAD3MGX2</accession>
<evidence type="ECO:0000256" key="12">
    <source>
        <dbReference type="SAM" id="SignalP"/>
    </source>
</evidence>
<evidence type="ECO:0000259" key="13">
    <source>
        <dbReference type="PROSITE" id="PS50835"/>
    </source>
</evidence>
<evidence type="ECO:0000256" key="11">
    <source>
        <dbReference type="SAM" id="MobiDB-lite"/>
    </source>
</evidence>
<dbReference type="EMBL" id="BRZM01000020">
    <property type="protein sequence ID" value="GLD54477.1"/>
    <property type="molecule type" value="Genomic_DNA"/>
</dbReference>
<evidence type="ECO:0000256" key="2">
    <source>
        <dbReference type="ARBA" id="ARBA00022475"/>
    </source>
</evidence>
<proteinExistence type="predicted"/>
<dbReference type="GO" id="GO:0007166">
    <property type="term" value="P:cell surface receptor signaling pathway"/>
    <property type="evidence" value="ECO:0007669"/>
    <property type="project" value="TreeGrafter"/>
</dbReference>
<dbReference type="InterPro" id="IPR007110">
    <property type="entry name" value="Ig-like_dom"/>
</dbReference>
<feature type="chain" id="PRO_5042220412" evidence="12">
    <location>
        <begin position="22"/>
        <end position="305"/>
    </location>
</feature>
<evidence type="ECO:0000256" key="7">
    <source>
        <dbReference type="ARBA" id="ARBA00023157"/>
    </source>
</evidence>
<keyword evidence="9" id="KW-0325">Glycoprotein</keyword>
<dbReference type="PROSITE" id="PS50835">
    <property type="entry name" value="IG_LIKE"/>
    <property type="match status" value="1"/>
</dbReference>
<gene>
    <name evidence="14" type="ORF">AKAME5_000708400</name>
</gene>
<evidence type="ECO:0000256" key="9">
    <source>
        <dbReference type="ARBA" id="ARBA00023180"/>
    </source>
</evidence>
<dbReference type="InterPro" id="IPR013106">
    <property type="entry name" value="Ig_V-set"/>
</dbReference>
<keyword evidence="10" id="KW-0393">Immunoglobulin domain</keyword>
<evidence type="ECO:0000256" key="1">
    <source>
        <dbReference type="ARBA" id="ARBA00004251"/>
    </source>
</evidence>
<comment type="caution">
    <text evidence="14">The sequence shown here is derived from an EMBL/GenBank/DDBJ whole genome shotgun (WGS) entry which is preliminary data.</text>
</comment>
<dbReference type="SUPFAM" id="SSF48726">
    <property type="entry name" value="Immunoglobulin"/>
    <property type="match status" value="1"/>
</dbReference>
<dbReference type="InterPro" id="IPR013783">
    <property type="entry name" value="Ig-like_fold"/>
</dbReference>
<feature type="domain" description="Ig-like" evidence="13">
    <location>
        <begin position="20"/>
        <end position="127"/>
    </location>
</feature>
<keyword evidence="8" id="KW-0675">Receptor</keyword>
<protein>
    <submittedName>
        <fullName evidence="14">V-set domain-containing T-cell activation inhibitor 1</fullName>
    </submittedName>
</protein>
<feature type="signal peptide" evidence="12">
    <location>
        <begin position="1"/>
        <end position="21"/>
    </location>
</feature>
<evidence type="ECO:0000256" key="6">
    <source>
        <dbReference type="ARBA" id="ARBA00023136"/>
    </source>
</evidence>
<keyword evidence="6" id="KW-0472">Membrane</keyword>
<dbReference type="Proteomes" id="UP001279410">
    <property type="component" value="Unassembled WGS sequence"/>
</dbReference>
<name>A0AAD3MGX2_LATJO</name>
<feature type="region of interest" description="Disordered" evidence="11">
    <location>
        <begin position="265"/>
        <end position="285"/>
    </location>
</feature>
<keyword evidence="15" id="KW-1185">Reference proteome</keyword>
<dbReference type="GO" id="GO:0042102">
    <property type="term" value="P:positive regulation of T cell proliferation"/>
    <property type="evidence" value="ECO:0007669"/>
    <property type="project" value="TreeGrafter"/>
</dbReference>
<comment type="subcellular location">
    <subcellularLocation>
        <location evidence="1">Cell membrane</location>
        <topology evidence="1">Single-pass type I membrane protein</topology>
    </subcellularLocation>
</comment>
<dbReference type="InterPro" id="IPR036179">
    <property type="entry name" value="Ig-like_dom_sf"/>
</dbReference>
<organism evidence="14 15">
    <name type="scientific">Lates japonicus</name>
    <name type="common">Japanese lates</name>
    <dbReference type="NCBI Taxonomy" id="270547"/>
    <lineage>
        <taxon>Eukaryota</taxon>
        <taxon>Metazoa</taxon>
        <taxon>Chordata</taxon>
        <taxon>Craniata</taxon>
        <taxon>Vertebrata</taxon>
        <taxon>Euteleostomi</taxon>
        <taxon>Actinopterygii</taxon>
        <taxon>Neopterygii</taxon>
        <taxon>Teleostei</taxon>
        <taxon>Neoteleostei</taxon>
        <taxon>Acanthomorphata</taxon>
        <taxon>Carangaria</taxon>
        <taxon>Carangaria incertae sedis</taxon>
        <taxon>Centropomidae</taxon>
        <taxon>Lates</taxon>
    </lineage>
</organism>
<evidence type="ECO:0000256" key="3">
    <source>
        <dbReference type="ARBA" id="ARBA00022692"/>
    </source>
</evidence>
<feature type="compositionally biased region" description="Basic and acidic residues" evidence="11">
    <location>
        <begin position="272"/>
        <end position="285"/>
    </location>
</feature>
<keyword evidence="5" id="KW-1133">Transmembrane helix</keyword>
<keyword evidence="3" id="KW-0812">Transmembrane</keyword>
<dbReference type="GO" id="GO:0042130">
    <property type="term" value="P:negative regulation of T cell proliferation"/>
    <property type="evidence" value="ECO:0007669"/>
    <property type="project" value="TreeGrafter"/>
</dbReference>
<reference evidence="14" key="1">
    <citation type="submission" date="2022-08" db="EMBL/GenBank/DDBJ databases">
        <title>Genome sequencing of akame (Lates japonicus).</title>
        <authorList>
            <person name="Hashiguchi Y."/>
            <person name="Takahashi H."/>
        </authorList>
    </citation>
    <scope>NUCLEOTIDE SEQUENCE</scope>
    <source>
        <strain evidence="14">Kochi</strain>
    </source>
</reference>
<dbReference type="AlphaFoldDB" id="A0AAD3MGX2"/>
<dbReference type="Pfam" id="PF22705">
    <property type="entry name" value="C2-set_3"/>
    <property type="match status" value="1"/>
</dbReference>
<evidence type="ECO:0000313" key="14">
    <source>
        <dbReference type="EMBL" id="GLD54477.1"/>
    </source>
</evidence>
<dbReference type="InterPro" id="IPR003599">
    <property type="entry name" value="Ig_sub"/>
</dbReference>
<keyword evidence="4 12" id="KW-0732">Signal</keyword>
<dbReference type="GO" id="GO:0006955">
    <property type="term" value="P:immune response"/>
    <property type="evidence" value="ECO:0007669"/>
    <property type="project" value="TreeGrafter"/>
</dbReference>
<dbReference type="GO" id="GO:0031295">
    <property type="term" value="P:T cell costimulation"/>
    <property type="evidence" value="ECO:0007669"/>
    <property type="project" value="TreeGrafter"/>
</dbReference>
<keyword evidence="2" id="KW-1003">Cell membrane</keyword>
<dbReference type="PANTHER" id="PTHR25466">
    <property type="entry name" value="T-LYMPHOCYTE ACTIVATION ANTIGEN"/>
    <property type="match status" value="1"/>
</dbReference>
<keyword evidence="7" id="KW-1015">Disulfide bond</keyword>
<dbReference type="Gene3D" id="2.60.40.10">
    <property type="entry name" value="Immunoglobulins"/>
    <property type="match status" value="2"/>
</dbReference>
<evidence type="ECO:0000256" key="8">
    <source>
        <dbReference type="ARBA" id="ARBA00023170"/>
    </source>
</evidence>
<dbReference type="GO" id="GO:0071222">
    <property type="term" value="P:cellular response to lipopolysaccharide"/>
    <property type="evidence" value="ECO:0007669"/>
    <property type="project" value="TreeGrafter"/>
</dbReference>
<evidence type="ECO:0000256" key="10">
    <source>
        <dbReference type="ARBA" id="ARBA00023319"/>
    </source>
</evidence>
<dbReference type="InterPro" id="IPR051713">
    <property type="entry name" value="T-cell_Activation_Regulation"/>
</dbReference>
<dbReference type="Pfam" id="PF07686">
    <property type="entry name" value="V-set"/>
    <property type="match status" value="1"/>
</dbReference>
<dbReference type="InterPro" id="IPR053896">
    <property type="entry name" value="BTN3A2-like_Ig-C"/>
</dbReference>